<dbReference type="Ensembl" id="ENSECAT00000052208.3">
    <property type="protein sequence ID" value="ENSECAP00000030848.3"/>
    <property type="gene ID" value="ENSECAG00000038539.3"/>
</dbReference>
<feature type="compositionally biased region" description="Polar residues" evidence="1">
    <location>
        <begin position="57"/>
        <end position="69"/>
    </location>
</feature>
<reference evidence="2" key="3">
    <citation type="submission" date="2025-09" db="UniProtKB">
        <authorList>
            <consortium name="Ensembl"/>
        </authorList>
    </citation>
    <scope>IDENTIFICATION</scope>
    <source>
        <strain evidence="2">Thoroughbred</strain>
    </source>
</reference>
<dbReference type="Bgee" id="ENSECAG00000038539">
    <property type="expression patterns" value="Expressed in epithelium of bronchus and 23 other cell types or tissues"/>
</dbReference>
<keyword evidence="3" id="KW-1185">Reference proteome</keyword>
<dbReference type="PaxDb" id="9796-ENSECAP00000030848"/>
<evidence type="ECO:0000256" key="1">
    <source>
        <dbReference type="SAM" id="MobiDB-lite"/>
    </source>
</evidence>
<organism evidence="2 3">
    <name type="scientific">Equus caballus</name>
    <name type="common">Horse</name>
    <dbReference type="NCBI Taxonomy" id="9796"/>
    <lineage>
        <taxon>Eukaryota</taxon>
        <taxon>Metazoa</taxon>
        <taxon>Chordata</taxon>
        <taxon>Craniata</taxon>
        <taxon>Vertebrata</taxon>
        <taxon>Euteleostomi</taxon>
        <taxon>Mammalia</taxon>
        <taxon>Eutheria</taxon>
        <taxon>Laurasiatheria</taxon>
        <taxon>Perissodactyla</taxon>
        <taxon>Equidae</taxon>
        <taxon>Equus</taxon>
    </lineage>
</organism>
<accession>A0A3Q2HA13</accession>
<feature type="compositionally biased region" description="Low complexity" evidence="1">
    <location>
        <begin position="109"/>
        <end position="127"/>
    </location>
</feature>
<protein>
    <submittedName>
        <fullName evidence="2">UBA like domain containing 2</fullName>
    </submittedName>
</protein>
<dbReference type="STRING" id="9796.ENSECAP00000030848"/>
<feature type="compositionally biased region" description="Low complexity" evidence="1">
    <location>
        <begin position="218"/>
        <end position="228"/>
    </location>
</feature>
<dbReference type="GeneTree" id="ENSGT00390000008825"/>
<gene>
    <name evidence="2" type="primary">UBALD2</name>
</gene>
<evidence type="ECO:0000313" key="2">
    <source>
        <dbReference type="Ensembl" id="ENSECAP00000030848.3"/>
    </source>
</evidence>
<dbReference type="InParanoid" id="A0A3Q2HA13"/>
<feature type="region of interest" description="Disordered" evidence="1">
    <location>
        <begin position="354"/>
        <end position="391"/>
    </location>
</feature>
<dbReference type="PANTHER" id="PTHR31993">
    <property type="entry name" value="UBA-LIKE DOMAIN-CONTAINING PROTEIN 2"/>
    <property type="match status" value="1"/>
</dbReference>
<sequence>MFSFNEVMNELGRTTPKPTTANRRASANQQALRVFKLSSNRPTGGQSARAAPPRTPDSGQSRARTSQNTAAGQCRAAPRRRPPPMGAAGPEGKQCGLEAAGFESNVRTGAGSRPSGAGQSAAAAPAPERWDSGPAPRCCLWCRPAAGARPQHSPAAGGAGASGGRGRRRERAEGGRPPAAPEPGLARRPSHVGEHGGAAAPGHDQPVRAGRGLRGRPGEAAAAGGPLAVRDRPEHVFPRNQHSQQPPPPPDGKSGSRGRLARPTLWSGLPGRCVSTEGPVSGALPRMCTPSNTPATPPNFPDALAMFSKLRASEGLQSGNSPMTAVACSPPANFSPFWASSPPSHQAAWIPPSSPTAHSFHHLHHPQPTWPPGAQQGGTQQKAMAAMDGQR</sequence>
<feature type="region of interest" description="Disordered" evidence="1">
    <location>
        <begin position="1"/>
        <end position="273"/>
    </location>
</feature>
<dbReference type="InterPro" id="IPR039310">
    <property type="entry name" value="UBALD1/2"/>
</dbReference>
<dbReference type="AlphaFoldDB" id="A0A3Q2HA13"/>
<feature type="compositionally biased region" description="Polar residues" evidence="1">
    <location>
        <begin position="16"/>
        <end position="46"/>
    </location>
</feature>
<reference evidence="2" key="2">
    <citation type="submission" date="2025-08" db="UniProtKB">
        <authorList>
            <consortium name="Ensembl"/>
        </authorList>
    </citation>
    <scope>IDENTIFICATION</scope>
    <source>
        <strain evidence="2">Thoroughbred</strain>
    </source>
</reference>
<dbReference type="Proteomes" id="UP000002281">
    <property type="component" value="Chromosome 11"/>
</dbReference>
<evidence type="ECO:0000313" key="3">
    <source>
        <dbReference type="Proteomes" id="UP000002281"/>
    </source>
</evidence>
<reference evidence="2 3" key="1">
    <citation type="journal article" date="2009" name="Science">
        <title>Genome sequence, comparative analysis, and population genetics of the domestic horse.</title>
        <authorList>
            <consortium name="Broad Institute Genome Sequencing Platform"/>
            <consortium name="Broad Institute Whole Genome Assembly Team"/>
            <person name="Wade C.M."/>
            <person name="Giulotto E."/>
            <person name="Sigurdsson S."/>
            <person name="Zoli M."/>
            <person name="Gnerre S."/>
            <person name="Imsland F."/>
            <person name="Lear T.L."/>
            <person name="Adelson D.L."/>
            <person name="Bailey E."/>
            <person name="Bellone R.R."/>
            <person name="Bloecker H."/>
            <person name="Distl O."/>
            <person name="Edgar R.C."/>
            <person name="Garber M."/>
            <person name="Leeb T."/>
            <person name="Mauceli E."/>
            <person name="MacLeod J.N."/>
            <person name="Penedo M.C.T."/>
            <person name="Raison J.M."/>
            <person name="Sharpe T."/>
            <person name="Vogel J."/>
            <person name="Andersson L."/>
            <person name="Antczak D.F."/>
            <person name="Biagi T."/>
            <person name="Binns M.M."/>
            <person name="Chowdhary B.P."/>
            <person name="Coleman S.J."/>
            <person name="Della Valle G."/>
            <person name="Fryc S."/>
            <person name="Guerin G."/>
            <person name="Hasegawa T."/>
            <person name="Hill E.W."/>
            <person name="Jurka J."/>
            <person name="Kiialainen A."/>
            <person name="Lindgren G."/>
            <person name="Liu J."/>
            <person name="Magnani E."/>
            <person name="Mickelson J.R."/>
            <person name="Murray J."/>
            <person name="Nergadze S.G."/>
            <person name="Onofrio R."/>
            <person name="Pedroni S."/>
            <person name="Piras M.F."/>
            <person name="Raudsepp T."/>
            <person name="Rocchi M."/>
            <person name="Roeed K.H."/>
            <person name="Ryder O.A."/>
            <person name="Searle S."/>
            <person name="Skow L."/>
            <person name="Swinburne J.E."/>
            <person name="Syvaenen A.C."/>
            <person name="Tozaki T."/>
            <person name="Valberg S.J."/>
            <person name="Vaudin M."/>
            <person name="White J.R."/>
            <person name="Zody M.C."/>
            <person name="Lander E.S."/>
            <person name="Lindblad-Toh K."/>
        </authorList>
    </citation>
    <scope>NUCLEOTIDE SEQUENCE [LARGE SCALE GENOMIC DNA]</scope>
    <source>
        <strain evidence="2 3">Thoroughbred</strain>
    </source>
</reference>
<dbReference type="FunCoup" id="A0A3Q2HA13">
    <property type="interactions" value="277"/>
</dbReference>
<dbReference type="PANTHER" id="PTHR31993:SF6">
    <property type="entry name" value="UBA-LIKE DOMAIN-CONTAINING PROTEIN 2"/>
    <property type="match status" value="1"/>
</dbReference>
<proteinExistence type="predicted"/>
<name>A0A3Q2HA13_HORSE</name>